<accession>A0ABN4CAN2</accession>
<evidence type="ECO:0000259" key="8">
    <source>
        <dbReference type="Pfam" id="PF26519"/>
    </source>
</evidence>
<protein>
    <recommendedName>
        <fullName evidence="7">Biotin synthase auxiliary protein</fullName>
    </recommendedName>
</protein>
<comment type="cofactor">
    <cofactor evidence="1">
        <name>iron-sulfur cluster</name>
        <dbReference type="ChEBI" id="CHEBI:30408"/>
    </cofactor>
</comment>
<dbReference type="Pfam" id="PF26519">
    <property type="entry name" value="BsaP"/>
    <property type="match status" value="1"/>
</dbReference>
<keyword evidence="4" id="KW-0408">Iron</keyword>
<feature type="domain" description="Biotin synthase auxiliary protein C-terminal" evidence="8">
    <location>
        <begin position="64"/>
        <end position="89"/>
    </location>
</feature>
<name>A0ABN4CAN2_9CORY</name>
<evidence type="ECO:0000313" key="10">
    <source>
        <dbReference type="Proteomes" id="UP000019226"/>
    </source>
</evidence>
<dbReference type="EMBL" id="CP004350">
    <property type="protein sequence ID" value="AHI18768.1"/>
    <property type="molecule type" value="Genomic_DNA"/>
</dbReference>
<reference evidence="10" key="1">
    <citation type="submission" date="2013-02" db="EMBL/GenBank/DDBJ databases">
        <title>The complete genome sequence of Corynebacterium casei LMG S-19264 (=DSM 44701).</title>
        <authorList>
            <person name="Ruckert C."/>
            <person name="Albersmeier A."/>
            <person name="Kalinowski J."/>
        </authorList>
    </citation>
    <scope>NUCLEOTIDE SEQUENCE [LARGE SCALE GENOMIC DNA]</scope>
    <source>
        <strain evidence="10">LMG S-19264</strain>
    </source>
</reference>
<dbReference type="GeneID" id="82876396"/>
<evidence type="ECO:0000256" key="5">
    <source>
        <dbReference type="ARBA" id="ARBA00093761"/>
    </source>
</evidence>
<organism evidence="9 10">
    <name type="scientific">Corynebacterium casei LMG S-19264</name>
    <dbReference type="NCBI Taxonomy" id="1285583"/>
    <lineage>
        <taxon>Bacteria</taxon>
        <taxon>Bacillati</taxon>
        <taxon>Actinomycetota</taxon>
        <taxon>Actinomycetes</taxon>
        <taxon>Mycobacteriales</taxon>
        <taxon>Corynebacteriaceae</taxon>
        <taxon>Corynebacterium</taxon>
    </lineage>
</organism>
<evidence type="ECO:0000256" key="1">
    <source>
        <dbReference type="ARBA" id="ARBA00001915"/>
    </source>
</evidence>
<keyword evidence="10" id="KW-1185">Reference proteome</keyword>
<evidence type="ECO:0000313" key="9">
    <source>
        <dbReference type="EMBL" id="AHI18768.1"/>
    </source>
</evidence>
<keyword evidence="2" id="KW-0479">Metal-binding</keyword>
<comment type="similarity">
    <text evidence="6">Belongs to the BsaP family.</text>
</comment>
<dbReference type="InterPro" id="IPR058605">
    <property type="entry name" value="BsaP_C"/>
</dbReference>
<evidence type="ECO:0000256" key="7">
    <source>
        <dbReference type="ARBA" id="ARBA00093796"/>
    </source>
</evidence>
<evidence type="ECO:0000256" key="2">
    <source>
        <dbReference type="ARBA" id="ARBA00022723"/>
    </source>
</evidence>
<proteinExistence type="inferred from homology"/>
<gene>
    <name evidence="9" type="ORF">CCASEI_00915</name>
</gene>
<keyword evidence="3" id="KW-0093">Biotin biosynthesis</keyword>
<evidence type="ECO:0000256" key="4">
    <source>
        <dbReference type="ARBA" id="ARBA00023004"/>
    </source>
</evidence>
<comment type="function">
    <text evidence="5">Required for the activity of the biotin synthase BioB.</text>
</comment>
<dbReference type="RefSeq" id="WP_025386894.1">
    <property type="nucleotide sequence ID" value="NZ_CP004350.1"/>
</dbReference>
<sequence>MPRHEATWPPQLGELAAAVAAGETPIFHPNTGQEFSTGIEIQLHAAAAAGLDVPRYCQLCGRRMVVQVRPDGWLAHCSRHGDLDSALLDS</sequence>
<dbReference type="Proteomes" id="UP000019226">
    <property type="component" value="Chromosome"/>
</dbReference>
<evidence type="ECO:0000256" key="3">
    <source>
        <dbReference type="ARBA" id="ARBA00022756"/>
    </source>
</evidence>
<evidence type="ECO:0000256" key="6">
    <source>
        <dbReference type="ARBA" id="ARBA00093780"/>
    </source>
</evidence>